<dbReference type="Proteomes" id="UP000306740">
    <property type="component" value="Unassembled WGS sequence"/>
</dbReference>
<evidence type="ECO:0000256" key="2">
    <source>
        <dbReference type="ARBA" id="ARBA00022448"/>
    </source>
</evidence>
<dbReference type="InterPro" id="IPR039424">
    <property type="entry name" value="SBP_5"/>
</dbReference>
<dbReference type="Gene3D" id="3.90.76.10">
    <property type="entry name" value="Dipeptide-binding Protein, Domain 1"/>
    <property type="match status" value="1"/>
</dbReference>
<keyword evidence="3" id="KW-0732">Signal</keyword>
<keyword evidence="2" id="KW-0813">Transport</keyword>
<dbReference type="InterPro" id="IPR030678">
    <property type="entry name" value="Peptide/Ni-bd"/>
</dbReference>
<proteinExistence type="inferred from homology"/>
<dbReference type="PANTHER" id="PTHR30290">
    <property type="entry name" value="PERIPLASMIC BINDING COMPONENT OF ABC TRANSPORTER"/>
    <property type="match status" value="1"/>
</dbReference>
<dbReference type="GO" id="GO:1904680">
    <property type="term" value="F:peptide transmembrane transporter activity"/>
    <property type="evidence" value="ECO:0007669"/>
    <property type="project" value="TreeGrafter"/>
</dbReference>
<dbReference type="GO" id="GO:0043190">
    <property type="term" value="C:ATP-binding cassette (ABC) transporter complex"/>
    <property type="evidence" value="ECO:0007669"/>
    <property type="project" value="InterPro"/>
</dbReference>
<dbReference type="SUPFAM" id="SSF53850">
    <property type="entry name" value="Periplasmic binding protein-like II"/>
    <property type="match status" value="1"/>
</dbReference>
<dbReference type="Gene3D" id="3.10.105.10">
    <property type="entry name" value="Dipeptide-binding Protein, Domain 3"/>
    <property type="match status" value="1"/>
</dbReference>
<evidence type="ECO:0000256" key="1">
    <source>
        <dbReference type="ARBA" id="ARBA00005695"/>
    </source>
</evidence>
<evidence type="ECO:0000313" key="5">
    <source>
        <dbReference type="EMBL" id="TNC48820.1"/>
    </source>
</evidence>
<evidence type="ECO:0000256" key="3">
    <source>
        <dbReference type="ARBA" id="ARBA00022729"/>
    </source>
</evidence>
<accession>A0A5C4MTX2</accession>
<dbReference type="PIRSF" id="PIRSF002741">
    <property type="entry name" value="MppA"/>
    <property type="match status" value="1"/>
</dbReference>
<sequence length="524" mass="55515">MTDRWYRMRLFSRADASREQRGTRTRARGVVLGAAAAALVLTACGGGGESASGKAVDDAHLTLASSAISNSLDPAAALSSVGRTYTKQVFDQLVTFDDAGALQPGLATEWKRVDDTSVDFTLREGVTFSSGATLDAAAVVANVERVLSGDPAYATVAGRISTVKEAKAVSPDVVRIVTSGPDAVLLNRMTLLDIVDPATFGGDRPSGTGPFEVTAYEPGTKIELARNDDSWRASDAVKTVTIQAIPNPTTLASALRTGEADVIFGLPADIAKQLGSSGFTNIHEPAGSAAITSLIADAEPALADVRVRQAINLAINREEFVDAALGGFGTPNGSQLLQEGYLGYDDSLPSYDFDLDRAKSLIAEAGAEGLELPIATTAMFKSQAEAVAGYLNAVGFKSEVVVQDISAFIPTLLQKSEYPLLYWQTDYYDLRDITSVSRFGATAPGQQAHIPVNDYQKLFAQQAGQLDEKAREADIKQMAKILNEEAGVLFLAWPDNLYTVAPRISELPLSGDSLIQAEAIVVTE</sequence>
<gene>
    <name evidence="5" type="ORF">FHE65_06520</name>
</gene>
<protein>
    <recommendedName>
        <fullName evidence="4">Solute-binding protein family 5 domain-containing protein</fullName>
    </recommendedName>
</protein>
<dbReference type="GO" id="GO:0042597">
    <property type="term" value="C:periplasmic space"/>
    <property type="evidence" value="ECO:0007669"/>
    <property type="project" value="UniProtKB-ARBA"/>
</dbReference>
<dbReference type="Pfam" id="PF00496">
    <property type="entry name" value="SBP_bac_5"/>
    <property type="match status" value="1"/>
</dbReference>
<dbReference type="EMBL" id="VDFR01000032">
    <property type="protein sequence ID" value="TNC48820.1"/>
    <property type="molecule type" value="Genomic_DNA"/>
</dbReference>
<dbReference type="OrthoDB" id="9796817at2"/>
<dbReference type="AlphaFoldDB" id="A0A5C4MTX2"/>
<dbReference type="Gene3D" id="3.40.190.10">
    <property type="entry name" value="Periplasmic binding protein-like II"/>
    <property type="match status" value="1"/>
</dbReference>
<dbReference type="PANTHER" id="PTHR30290:SF9">
    <property type="entry name" value="OLIGOPEPTIDE-BINDING PROTEIN APPA"/>
    <property type="match status" value="1"/>
</dbReference>
<comment type="caution">
    <text evidence="5">The sequence shown here is derived from an EMBL/GenBank/DDBJ whole genome shotgun (WGS) entry which is preliminary data.</text>
</comment>
<organism evidence="5 6">
    <name type="scientific">Mumia zhuanghuii</name>
    <dbReference type="NCBI Taxonomy" id="2585211"/>
    <lineage>
        <taxon>Bacteria</taxon>
        <taxon>Bacillati</taxon>
        <taxon>Actinomycetota</taxon>
        <taxon>Actinomycetes</taxon>
        <taxon>Propionibacteriales</taxon>
        <taxon>Nocardioidaceae</taxon>
        <taxon>Mumia</taxon>
    </lineage>
</organism>
<feature type="domain" description="Solute-binding protein family 5" evidence="4">
    <location>
        <begin position="102"/>
        <end position="429"/>
    </location>
</feature>
<comment type="similarity">
    <text evidence="1">Belongs to the bacterial solute-binding protein 5 family.</text>
</comment>
<reference evidence="5 6" key="1">
    <citation type="submission" date="2019-05" db="EMBL/GenBank/DDBJ databases">
        <title>Mumia sp. nov., isolated from the intestinal contents of plateau pika (Ochotona curzoniae) in the Qinghai-Tibet plateau of China.</title>
        <authorList>
            <person name="Tian Z."/>
        </authorList>
    </citation>
    <scope>NUCLEOTIDE SEQUENCE [LARGE SCALE GENOMIC DNA]</scope>
    <source>
        <strain evidence="6">527</strain>
    </source>
</reference>
<name>A0A5C4MTX2_9ACTN</name>
<evidence type="ECO:0000313" key="6">
    <source>
        <dbReference type="Proteomes" id="UP000306740"/>
    </source>
</evidence>
<evidence type="ECO:0000259" key="4">
    <source>
        <dbReference type="Pfam" id="PF00496"/>
    </source>
</evidence>
<dbReference type="InterPro" id="IPR000914">
    <property type="entry name" value="SBP_5_dom"/>
</dbReference>
<dbReference type="GO" id="GO:0015833">
    <property type="term" value="P:peptide transport"/>
    <property type="evidence" value="ECO:0007669"/>
    <property type="project" value="TreeGrafter"/>
</dbReference>
<dbReference type="RefSeq" id="WP_139105563.1">
    <property type="nucleotide sequence ID" value="NZ_VDFR01000032.1"/>
</dbReference>